<dbReference type="GO" id="GO:0070181">
    <property type="term" value="F:small ribosomal subunit rRNA binding"/>
    <property type="evidence" value="ECO:0007669"/>
    <property type="project" value="TreeGrafter"/>
</dbReference>
<keyword evidence="5 7" id="KW-0687">Ribonucleoprotein</keyword>
<dbReference type="PANTHER" id="PTHR13479">
    <property type="entry name" value="30S RIBOSOMAL PROTEIN S18"/>
    <property type="match status" value="1"/>
</dbReference>
<name>A0A0K1H2G5_9LILI</name>
<evidence type="ECO:0000313" key="8">
    <source>
        <dbReference type="EMBL" id="AKT73982.1"/>
    </source>
</evidence>
<organism evidence="8">
    <name type="scientific">Arachnitis uniflora</name>
    <dbReference type="NCBI Taxonomy" id="191246"/>
    <lineage>
        <taxon>Eukaryota</taxon>
        <taxon>Viridiplantae</taxon>
        <taxon>Streptophyta</taxon>
        <taxon>Embryophyta</taxon>
        <taxon>Tracheophyta</taxon>
        <taxon>Spermatophyta</taxon>
        <taxon>Magnoliopsida</taxon>
        <taxon>Liliopsida</taxon>
        <taxon>Liliales</taxon>
        <taxon>Corsiaceae</taxon>
        <taxon>Arachnitis</taxon>
    </lineage>
</organism>
<evidence type="ECO:0000256" key="1">
    <source>
        <dbReference type="ARBA" id="ARBA00005589"/>
    </source>
</evidence>
<dbReference type="InterPro" id="IPR001648">
    <property type="entry name" value="Ribosomal_bS18"/>
</dbReference>
<evidence type="ECO:0000256" key="7">
    <source>
        <dbReference type="RuleBase" id="RU003910"/>
    </source>
</evidence>
<keyword evidence="8" id="KW-0934">Plastid</keyword>
<protein>
    <recommendedName>
        <fullName evidence="6">Small ribosomal subunit protein bS18c</fullName>
    </recommendedName>
</protein>
<keyword evidence="4 7" id="KW-0689">Ribosomal protein</keyword>
<sequence length="77" mass="9478">MNYLNTSFIRQFISERGKILSRRINKLTLKQQRFVTLAIKQARILSLLPFFYNYKKIYRFKSIHRPINLRIKKKNFN</sequence>
<reference evidence="8" key="1">
    <citation type="journal article" date="2015" name="J. Biogeogr.">
        <title>Ancient Gondwana break-up explains the distribution of the mycoheterotrophic family Corsiaceae (Liliales).</title>
        <authorList>
            <person name="Mennes C."/>
            <person name="Lam V.K.Y."/>
            <person name="Rudall P.J."/>
            <person name="Lyon S.P."/>
            <person name="Graham S.W."/>
            <person name="Smets E.F."/>
            <person name="Merckx V.S.F.T."/>
        </authorList>
    </citation>
    <scope>NUCLEOTIDE SEQUENCE</scope>
</reference>
<dbReference type="EMBL" id="KP462884">
    <property type="protein sequence ID" value="AKT73982.1"/>
    <property type="molecule type" value="Genomic_DNA"/>
</dbReference>
<dbReference type="GO" id="GO:0006412">
    <property type="term" value="P:translation"/>
    <property type="evidence" value="ECO:0007669"/>
    <property type="project" value="InterPro"/>
</dbReference>
<evidence type="ECO:0000256" key="5">
    <source>
        <dbReference type="ARBA" id="ARBA00023274"/>
    </source>
</evidence>
<dbReference type="InterPro" id="IPR036870">
    <property type="entry name" value="Ribosomal_bS18_sf"/>
</dbReference>
<dbReference type="GO" id="GO:0003735">
    <property type="term" value="F:structural constituent of ribosome"/>
    <property type="evidence" value="ECO:0007669"/>
    <property type="project" value="InterPro"/>
</dbReference>
<dbReference type="PRINTS" id="PR00974">
    <property type="entry name" value="RIBOSOMALS18"/>
</dbReference>
<dbReference type="GO" id="GO:0005763">
    <property type="term" value="C:mitochondrial small ribosomal subunit"/>
    <property type="evidence" value="ECO:0007669"/>
    <property type="project" value="TreeGrafter"/>
</dbReference>
<geneLocation type="chloroplast" evidence="8"/>
<dbReference type="Pfam" id="PF01084">
    <property type="entry name" value="Ribosomal_S18"/>
    <property type="match status" value="1"/>
</dbReference>
<dbReference type="Gene3D" id="4.10.640.10">
    <property type="entry name" value="Ribosomal protein S18"/>
    <property type="match status" value="1"/>
</dbReference>
<proteinExistence type="inferred from homology"/>
<dbReference type="PANTHER" id="PTHR13479:SF40">
    <property type="entry name" value="SMALL RIBOSOMAL SUBUNIT PROTEIN BS18M"/>
    <property type="match status" value="1"/>
</dbReference>
<keyword evidence="2" id="KW-0699">rRNA-binding</keyword>
<evidence type="ECO:0000256" key="3">
    <source>
        <dbReference type="ARBA" id="ARBA00022884"/>
    </source>
</evidence>
<evidence type="ECO:0000256" key="2">
    <source>
        <dbReference type="ARBA" id="ARBA00022730"/>
    </source>
</evidence>
<accession>A0A0K1H2G5</accession>
<comment type="similarity">
    <text evidence="1 7">Belongs to the bacterial ribosomal protein bS18 family.</text>
</comment>
<evidence type="ECO:0000256" key="6">
    <source>
        <dbReference type="ARBA" id="ARBA00035266"/>
    </source>
</evidence>
<keyword evidence="3" id="KW-0694">RNA-binding</keyword>
<dbReference type="AlphaFoldDB" id="A0A0K1H2G5"/>
<dbReference type="NCBIfam" id="TIGR00165">
    <property type="entry name" value="S18"/>
    <property type="match status" value="1"/>
</dbReference>
<dbReference type="SUPFAM" id="SSF46911">
    <property type="entry name" value="Ribosomal protein S18"/>
    <property type="match status" value="1"/>
</dbReference>
<gene>
    <name evidence="8" type="primary">rps18</name>
</gene>
<evidence type="ECO:0000256" key="4">
    <source>
        <dbReference type="ARBA" id="ARBA00022980"/>
    </source>
</evidence>
<keyword evidence="8" id="KW-0150">Chloroplast</keyword>